<accession>A0A5M3WZB5</accession>
<dbReference type="AlphaFoldDB" id="A0A5M3WZB5"/>
<dbReference type="EMBL" id="BLAE01000065">
    <property type="protein sequence ID" value="GES14835.1"/>
    <property type="molecule type" value="Genomic_DNA"/>
</dbReference>
<keyword evidence="2" id="KW-1185">Reference proteome</keyword>
<evidence type="ECO:0008006" key="3">
    <source>
        <dbReference type="Google" id="ProtNLM"/>
    </source>
</evidence>
<dbReference type="OrthoDB" id="4238227at2"/>
<protein>
    <recommendedName>
        <fullName evidence="3">SseB protein N-terminal domain-containing protein</fullName>
    </recommendedName>
</protein>
<evidence type="ECO:0000313" key="1">
    <source>
        <dbReference type="EMBL" id="GES14835.1"/>
    </source>
</evidence>
<dbReference type="InterPro" id="IPR049975">
    <property type="entry name" value="SAV_915-like_dom"/>
</dbReference>
<comment type="caution">
    <text evidence="1">The sequence shown here is derived from an EMBL/GenBank/DDBJ whole genome shotgun (WGS) entry which is preliminary data.</text>
</comment>
<dbReference type="RefSeq" id="WP_155359997.1">
    <property type="nucleotide sequence ID" value="NZ_BAAAHL010000009.1"/>
</dbReference>
<name>A0A5M3WZB5_9ACTN</name>
<organism evidence="1 2">
    <name type="scientific">Acrocarpospora macrocephala</name>
    <dbReference type="NCBI Taxonomy" id="150177"/>
    <lineage>
        <taxon>Bacteria</taxon>
        <taxon>Bacillati</taxon>
        <taxon>Actinomycetota</taxon>
        <taxon>Actinomycetes</taxon>
        <taxon>Streptosporangiales</taxon>
        <taxon>Streptosporangiaceae</taxon>
        <taxon>Acrocarpospora</taxon>
    </lineage>
</organism>
<evidence type="ECO:0000313" key="2">
    <source>
        <dbReference type="Proteomes" id="UP000331127"/>
    </source>
</evidence>
<dbReference type="Proteomes" id="UP000331127">
    <property type="component" value="Unassembled WGS sequence"/>
</dbReference>
<sequence>MDIPLFVPIRIGASFLSLRLFRTPSGTRTAVAFSSSARLAEVLGTEQPWTRISEAGLRGLLQDLGIAGVVVDPTAAMVAPVQRVA</sequence>
<reference evidence="1 2" key="1">
    <citation type="submission" date="2019-10" db="EMBL/GenBank/DDBJ databases">
        <title>Whole genome shotgun sequence of Acrocarpospora macrocephala NBRC 16266.</title>
        <authorList>
            <person name="Ichikawa N."/>
            <person name="Kimura A."/>
            <person name="Kitahashi Y."/>
            <person name="Komaki H."/>
            <person name="Oguchi A."/>
        </authorList>
    </citation>
    <scope>NUCLEOTIDE SEQUENCE [LARGE SCALE GENOMIC DNA]</scope>
    <source>
        <strain evidence="1 2">NBRC 16266</strain>
    </source>
</reference>
<proteinExistence type="predicted"/>
<dbReference type="NCBIfam" id="NF042914">
    <property type="entry name" value="SAV915_dom"/>
    <property type="match status" value="1"/>
</dbReference>
<gene>
    <name evidence="1" type="ORF">Amac_084320</name>
</gene>